<gene>
    <name evidence="15" type="ORF">DC094_01575</name>
</gene>
<dbReference type="PROSITE" id="PS50192">
    <property type="entry name" value="T_SNARE"/>
    <property type="match status" value="1"/>
</dbReference>
<dbReference type="PRINTS" id="PR00260">
    <property type="entry name" value="CHEMTRNSDUCR"/>
</dbReference>
<evidence type="ECO:0000313" key="16">
    <source>
        <dbReference type="Proteomes" id="UP000244906"/>
    </source>
</evidence>
<evidence type="ECO:0000259" key="12">
    <source>
        <dbReference type="PROSITE" id="PS50111"/>
    </source>
</evidence>
<keyword evidence="7 11" id="KW-0472">Membrane</keyword>
<comment type="subcellular location">
    <subcellularLocation>
        <location evidence="1">Cell inner membrane</location>
        <topology evidence="1">Multi-pass membrane protein</topology>
    </subcellularLocation>
</comment>
<dbReference type="SUPFAM" id="SSF103190">
    <property type="entry name" value="Sensory domain-like"/>
    <property type="match status" value="1"/>
</dbReference>
<dbReference type="Pfam" id="PF00672">
    <property type="entry name" value="HAMP"/>
    <property type="match status" value="1"/>
</dbReference>
<dbReference type="PANTHER" id="PTHR32089:SF55">
    <property type="entry name" value="METHYL ACCEPTING SENSORY TRANSDUCER WITH CACHE_2 SMALL MOLECULE BINDING DOMAIN"/>
    <property type="match status" value="1"/>
</dbReference>
<evidence type="ECO:0000256" key="10">
    <source>
        <dbReference type="PROSITE-ProRule" id="PRU00284"/>
    </source>
</evidence>
<evidence type="ECO:0000256" key="6">
    <source>
        <dbReference type="ARBA" id="ARBA00022989"/>
    </source>
</evidence>
<dbReference type="PROSITE" id="PS50111">
    <property type="entry name" value="CHEMOTAXIS_TRANSDUC_2"/>
    <property type="match status" value="1"/>
</dbReference>
<evidence type="ECO:0000256" key="5">
    <source>
        <dbReference type="ARBA" id="ARBA00022692"/>
    </source>
</evidence>
<evidence type="ECO:0000259" key="13">
    <source>
        <dbReference type="PROSITE" id="PS50192"/>
    </source>
</evidence>
<dbReference type="Gene3D" id="3.30.450.20">
    <property type="entry name" value="PAS domain"/>
    <property type="match status" value="2"/>
</dbReference>
<dbReference type="InterPro" id="IPR004089">
    <property type="entry name" value="MCPsignal_dom"/>
</dbReference>
<evidence type="ECO:0000256" key="8">
    <source>
        <dbReference type="ARBA" id="ARBA00023224"/>
    </source>
</evidence>
<evidence type="ECO:0000259" key="14">
    <source>
        <dbReference type="PROSITE" id="PS50885"/>
    </source>
</evidence>
<keyword evidence="6 11" id="KW-1133">Transmembrane helix</keyword>
<dbReference type="GO" id="GO:0005886">
    <property type="term" value="C:plasma membrane"/>
    <property type="evidence" value="ECO:0007669"/>
    <property type="project" value="UniProtKB-SubCell"/>
</dbReference>
<dbReference type="CDD" id="cd06225">
    <property type="entry name" value="HAMP"/>
    <property type="match status" value="1"/>
</dbReference>
<dbReference type="GO" id="GO:0004888">
    <property type="term" value="F:transmembrane signaling receptor activity"/>
    <property type="evidence" value="ECO:0007669"/>
    <property type="project" value="InterPro"/>
</dbReference>
<dbReference type="SMART" id="SM00283">
    <property type="entry name" value="MA"/>
    <property type="match status" value="1"/>
</dbReference>
<dbReference type="PROSITE" id="PS50885">
    <property type="entry name" value="HAMP"/>
    <property type="match status" value="1"/>
</dbReference>
<dbReference type="EMBL" id="QDDL01000001">
    <property type="protein sequence ID" value="PVZ71743.1"/>
    <property type="molecule type" value="Genomic_DNA"/>
</dbReference>
<evidence type="ECO:0000256" key="2">
    <source>
        <dbReference type="ARBA" id="ARBA00022475"/>
    </source>
</evidence>
<keyword evidence="4" id="KW-0997">Cell inner membrane</keyword>
<keyword evidence="3" id="KW-0145">Chemotaxis</keyword>
<sequence>MNNLSFKARIYCCVGLAIMLSLCATNFMAYRGIEKSISKAANDYSIQVLDSQAQSIASWIDEKNRLVDAASNYLSQVKNPEAIIQNAHQIVESGHLEDAYIGWENGQAISSKNGRMNPDAYDPRTRPWYIQAKNARARIITDVYIDATTKKSVISIGKPFTENGQFSGVVLADISLEAVTEKIQKIQFDGGYALLFDQNGQALADFASVKKQGTLSGLSNELADLERAMLSQKSGSVEYTMNGDNKIGFFSDIPLGNGQHWELLVTVNKAVLYQQLDKEATRMIWMTLLFTAMGVFFTTMVLNVLYRPIISLKAVVQDLARGEGDLTRRLSVDSRDDLGQIAQGINTFIENLQQMLLDVKQATGHIASNVGEIDGITQANQKVLNRHSSETEQVVSAVTEMSATASSVANSTADAASNTQQAANESEISQQVVGQAVTNVAALVDEVDAMAQKIQDMHQDTRQISTVLGVIGGIAEQTNLLALNAAIEAARAGDQGRGFAVVADEVRALAARTQQSTSEISQMLDKLNSASSQVEHAMDNTRQSCQSTADSTSEVTTSLGAINSTIGNINSLNIQVATAAEEQSAVADEISRNLENIRNIVLELNQRGSETGNCVESLVTANTQLEGLVGKFRLQ</sequence>
<feature type="transmembrane region" description="Helical" evidence="11">
    <location>
        <begin position="283"/>
        <end position="306"/>
    </location>
</feature>
<dbReference type="SUPFAM" id="SSF58104">
    <property type="entry name" value="Methyl-accepting chemotaxis protein (MCP) signaling domain"/>
    <property type="match status" value="1"/>
</dbReference>
<organism evidence="15 16">
    <name type="scientific">Pelagibaculum spongiae</name>
    <dbReference type="NCBI Taxonomy" id="2080658"/>
    <lineage>
        <taxon>Bacteria</taxon>
        <taxon>Pseudomonadati</taxon>
        <taxon>Pseudomonadota</taxon>
        <taxon>Gammaproteobacteria</taxon>
        <taxon>Oceanospirillales</taxon>
        <taxon>Pelagibaculum</taxon>
    </lineage>
</organism>
<accession>A0A2V1GZV9</accession>
<dbReference type="CDD" id="cd12912">
    <property type="entry name" value="PDC2_MCP_like"/>
    <property type="match status" value="1"/>
</dbReference>
<evidence type="ECO:0000256" key="3">
    <source>
        <dbReference type="ARBA" id="ARBA00022500"/>
    </source>
</evidence>
<dbReference type="SMART" id="SM00304">
    <property type="entry name" value="HAMP"/>
    <property type="match status" value="2"/>
</dbReference>
<dbReference type="InterPro" id="IPR033479">
    <property type="entry name" value="dCache_1"/>
</dbReference>
<evidence type="ECO:0000256" key="9">
    <source>
        <dbReference type="ARBA" id="ARBA00029447"/>
    </source>
</evidence>
<dbReference type="OrthoDB" id="2489132at2"/>
<comment type="caution">
    <text evidence="15">The sequence shown here is derived from an EMBL/GenBank/DDBJ whole genome shotgun (WGS) entry which is preliminary data.</text>
</comment>
<dbReference type="InterPro" id="IPR003660">
    <property type="entry name" value="HAMP_dom"/>
</dbReference>
<dbReference type="InterPro" id="IPR004090">
    <property type="entry name" value="Chemotax_Me-accpt_rcpt"/>
</dbReference>
<feature type="transmembrane region" description="Helical" evidence="11">
    <location>
        <begin position="6"/>
        <end position="29"/>
    </location>
</feature>
<keyword evidence="2" id="KW-1003">Cell membrane</keyword>
<keyword evidence="5 11" id="KW-0812">Transmembrane</keyword>
<dbReference type="Pfam" id="PF02743">
    <property type="entry name" value="dCache_1"/>
    <property type="match status" value="1"/>
</dbReference>
<feature type="domain" description="T-SNARE coiled-coil homology" evidence="13">
    <location>
        <begin position="549"/>
        <end position="611"/>
    </location>
</feature>
<dbReference type="FunFam" id="1.10.287.950:FF:000001">
    <property type="entry name" value="Methyl-accepting chemotaxis sensory transducer"/>
    <property type="match status" value="1"/>
</dbReference>
<evidence type="ECO:0000313" key="15">
    <source>
        <dbReference type="EMBL" id="PVZ71743.1"/>
    </source>
</evidence>
<name>A0A2V1GZV9_9GAMM</name>
<proteinExistence type="inferred from homology"/>
<feature type="domain" description="Methyl-accepting transducer" evidence="12">
    <location>
        <begin position="362"/>
        <end position="598"/>
    </location>
</feature>
<evidence type="ECO:0000256" key="7">
    <source>
        <dbReference type="ARBA" id="ARBA00023136"/>
    </source>
</evidence>
<keyword evidence="8 10" id="KW-0807">Transducer</keyword>
<dbReference type="PANTHER" id="PTHR32089">
    <property type="entry name" value="METHYL-ACCEPTING CHEMOTAXIS PROTEIN MCPB"/>
    <property type="match status" value="1"/>
</dbReference>
<dbReference type="GO" id="GO:0007165">
    <property type="term" value="P:signal transduction"/>
    <property type="evidence" value="ECO:0007669"/>
    <property type="project" value="UniProtKB-KW"/>
</dbReference>
<dbReference type="Proteomes" id="UP000244906">
    <property type="component" value="Unassembled WGS sequence"/>
</dbReference>
<dbReference type="Pfam" id="PF00015">
    <property type="entry name" value="MCPsignal"/>
    <property type="match status" value="1"/>
</dbReference>
<dbReference type="CDD" id="cd12913">
    <property type="entry name" value="PDC1_MCP_like"/>
    <property type="match status" value="1"/>
</dbReference>
<dbReference type="CDD" id="cd11386">
    <property type="entry name" value="MCP_signal"/>
    <property type="match status" value="1"/>
</dbReference>
<dbReference type="AlphaFoldDB" id="A0A2V1GZV9"/>
<comment type="similarity">
    <text evidence="9">Belongs to the methyl-accepting chemotaxis (MCP) protein family.</text>
</comment>
<evidence type="ECO:0000256" key="1">
    <source>
        <dbReference type="ARBA" id="ARBA00004429"/>
    </source>
</evidence>
<dbReference type="InterPro" id="IPR029151">
    <property type="entry name" value="Sensor-like_sf"/>
</dbReference>
<keyword evidence="16" id="KW-1185">Reference proteome</keyword>
<dbReference type="GO" id="GO:0006935">
    <property type="term" value="P:chemotaxis"/>
    <property type="evidence" value="ECO:0007669"/>
    <property type="project" value="UniProtKB-KW"/>
</dbReference>
<protein>
    <submittedName>
        <fullName evidence="15">Methyl-accepting chemotaxis protein</fullName>
    </submittedName>
</protein>
<dbReference type="RefSeq" id="WP_116685332.1">
    <property type="nucleotide sequence ID" value="NZ_CAWNYD010000001.1"/>
</dbReference>
<reference evidence="15 16" key="1">
    <citation type="submission" date="2018-04" db="EMBL/GenBank/DDBJ databases">
        <title>Thalassorhabdus spongiae gen. nov., sp. nov., isolated from a marine sponge in South-West Iceland.</title>
        <authorList>
            <person name="Knobloch S."/>
            <person name="Daussin A."/>
            <person name="Johannsson R."/>
            <person name="Marteinsson V.T."/>
        </authorList>
    </citation>
    <scope>NUCLEOTIDE SEQUENCE [LARGE SCALE GENOMIC DNA]</scope>
    <source>
        <strain evidence="15 16">Hp12</strain>
    </source>
</reference>
<dbReference type="InterPro" id="IPR000727">
    <property type="entry name" value="T_SNARE_dom"/>
</dbReference>
<evidence type="ECO:0000256" key="4">
    <source>
        <dbReference type="ARBA" id="ARBA00022519"/>
    </source>
</evidence>
<evidence type="ECO:0000256" key="11">
    <source>
        <dbReference type="SAM" id="Phobius"/>
    </source>
</evidence>
<dbReference type="Gene3D" id="1.10.287.950">
    <property type="entry name" value="Methyl-accepting chemotaxis protein"/>
    <property type="match status" value="1"/>
</dbReference>
<feature type="domain" description="HAMP" evidence="14">
    <location>
        <begin position="303"/>
        <end position="357"/>
    </location>
</feature>